<feature type="non-terminal residue" evidence="2">
    <location>
        <position position="508"/>
    </location>
</feature>
<feature type="region of interest" description="Disordered" evidence="1">
    <location>
        <begin position="93"/>
        <end position="373"/>
    </location>
</feature>
<feature type="compositionally biased region" description="Polar residues" evidence="1">
    <location>
        <begin position="216"/>
        <end position="227"/>
    </location>
</feature>
<dbReference type="AlphaFoldDB" id="S8E1C3"/>
<feature type="compositionally biased region" description="Basic residues" evidence="1">
    <location>
        <begin position="489"/>
        <end position="508"/>
    </location>
</feature>
<name>S8E1C3_9LAMI</name>
<accession>S8E1C3</accession>
<feature type="non-terminal residue" evidence="2">
    <location>
        <position position="1"/>
    </location>
</feature>
<feature type="compositionally biased region" description="Polar residues" evidence="1">
    <location>
        <begin position="93"/>
        <end position="105"/>
    </location>
</feature>
<gene>
    <name evidence="2" type="ORF">M569_05338</name>
</gene>
<feature type="compositionally biased region" description="Basic and acidic residues" evidence="1">
    <location>
        <begin position="203"/>
        <end position="214"/>
    </location>
</feature>
<evidence type="ECO:0000313" key="3">
    <source>
        <dbReference type="Proteomes" id="UP000015453"/>
    </source>
</evidence>
<protein>
    <submittedName>
        <fullName evidence="2">Uncharacterized protein</fullName>
    </submittedName>
</protein>
<evidence type="ECO:0000313" key="2">
    <source>
        <dbReference type="EMBL" id="EPS69433.1"/>
    </source>
</evidence>
<feature type="region of interest" description="Disordered" evidence="1">
    <location>
        <begin position="457"/>
        <end position="508"/>
    </location>
</feature>
<proteinExistence type="predicted"/>
<feature type="compositionally biased region" description="Low complexity" evidence="1">
    <location>
        <begin position="301"/>
        <end position="310"/>
    </location>
</feature>
<feature type="compositionally biased region" description="Basic and acidic residues" evidence="1">
    <location>
        <begin position="288"/>
        <end position="300"/>
    </location>
</feature>
<dbReference type="OrthoDB" id="1687502at2759"/>
<feature type="compositionally biased region" description="Low complexity" evidence="1">
    <location>
        <begin position="274"/>
        <end position="287"/>
    </location>
</feature>
<sequence length="508" mass="55042">TTVTSGKLAASSEWNREKEAELNELFMKMMESKPVKVRTTAAPANVTGEGLHSDQRGDSYDQYREKRDKKFLCSAAAKKGTQRNKPVVEQVAETKNLQFSSSTVSDAGKKPNTKKVQTQQKSVTEPANPKILSEPAAGAVNKKAASLPAAQRKSWPSMPKVTGALPAKGVGLPSPTGGGALLPTRRKSTPAVVKFNSRVDATSVKEKPPADKRNSRTSAGKKQQSVLKVSERKSQARASSDKSASSQGLYSKANKRSSSVVPLESKPYLRKSSRSASAISSAATSKEASADFHEPLRKSESSNLSSSAELVVTQEEQEPDTADLNTATTESGSAARSPRKLEQDLGEVEGDDSMCRVAEPETKIEEGTISPQAWVETEEPPCGEHVSGTVSNLLDSSVRESSPRVRHSLSQMLLLQETHEHDAAAQWGNAENPPQPQPVVVCHDKDAPKKGLKRLLKFGRKGRREANSTDPSEADAEITEFKFVDRKKNAGKLQRKSNIHQKNSRQQQ</sequence>
<feature type="region of interest" description="Disordered" evidence="1">
    <location>
        <begin position="427"/>
        <end position="446"/>
    </location>
</feature>
<feature type="compositionally biased region" description="Polar residues" evidence="1">
    <location>
        <begin position="236"/>
        <end position="249"/>
    </location>
</feature>
<evidence type="ECO:0000256" key="1">
    <source>
        <dbReference type="SAM" id="MobiDB-lite"/>
    </source>
</evidence>
<comment type="caution">
    <text evidence="2">The sequence shown here is derived from an EMBL/GenBank/DDBJ whole genome shotgun (WGS) entry which is preliminary data.</text>
</comment>
<dbReference type="PANTHER" id="PTHR31008:SF5">
    <property type="entry name" value="EXPRESSED PROTEIN"/>
    <property type="match status" value="1"/>
</dbReference>
<organism evidence="2 3">
    <name type="scientific">Genlisea aurea</name>
    <dbReference type="NCBI Taxonomy" id="192259"/>
    <lineage>
        <taxon>Eukaryota</taxon>
        <taxon>Viridiplantae</taxon>
        <taxon>Streptophyta</taxon>
        <taxon>Embryophyta</taxon>
        <taxon>Tracheophyta</taxon>
        <taxon>Spermatophyta</taxon>
        <taxon>Magnoliopsida</taxon>
        <taxon>eudicotyledons</taxon>
        <taxon>Gunneridae</taxon>
        <taxon>Pentapetalae</taxon>
        <taxon>asterids</taxon>
        <taxon>lamiids</taxon>
        <taxon>Lamiales</taxon>
        <taxon>Lentibulariaceae</taxon>
        <taxon>Genlisea</taxon>
    </lineage>
</organism>
<feature type="compositionally biased region" description="Polar residues" evidence="1">
    <location>
        <begin position="323"/>
        <end position="334"/>
    </location>
</feature>
<dbReference type="Proteomes" id="UP000015453">
    <property type="component" value="Unassembled WGS sequence"/>
</dbReference>
<dbReference type="EMBL" id="AUSU01002126">
    <property type="protein sequence ID" value="EPS69433.1"/>
    <property type="molecule type" value="Genomic_DNA"/>
</dbReference>
<feature type="compositionally biased region" description="Basic and acidic residues" evidence="1">
    <location>
        <begin position="479"/>
        <end position="488"/>
    </location>
</feature>
<dbReference type="PANTHER" id="PTHR31008">
    <property type="entry name" value="COP1-INTERACTING PROTEIN-RELATED"/>
    <property type="match status" value="1"/>
</dbReference>
<feature type="compositionally biased region" description="Polar residues" evidence="1">
    <location>
        <begin position="114"/>
        <end position="125"/>
    </location>
</feature>
<reference evidence="2 3" key="1">
    <citation type="journal article" date="2013" name="BMC Genomics">
        <title>The miniature genome of a carnivorous plant Genlisea aurea contains a low number of genes and short non-coding sequences.</title>
        <authorList>
            <person name="Leushkin E.V."/>
            <person name="Sutormin R.A."/>
            <person name="Nabieva E.R."/>
            <person name="Penin A.A."/>
            <person name="Kondrashov A.S."/>
            <person name="Logacheva M.D."/>
        </authorList>
    </citation>
    <scope>NUCLEOTIDE SEQUENCE [LARGE SCALE GENOMIC DNA]</scope>
</reference>
<keyword evidence="3" id="KW-1185">Reference proteome</keyword>